<name>A0A380BKU4_SPOPA</name>
<dbReference type="InterPro" id="IPR038109">
    <property type="entry name" value="DNA_bind_recomb_sf"/>
</dbReference>
<dbReference type="Proteomes" id="UP000254519">
    <property type="component" value="Unassembled WGS sequence"/>
</dbReference>
<dbReference type="SUPFAM" id="SSF53041">
    <property type="entry name" value="Resolvase-like"/>
    <property type="match status" value="1"/>
</dbReference>
<dbReference type="PANTHER" id="PTHR30461">
    <property type="entry name" value="DNA-INVERTASE FROM LAMBDOID PROPHAGE"/>
    <property type="match status" value="1"/>
</dbReference>
<keyword evidence="1" id="KW-0175">Coiled coil</keyword>
<dbReference type="Pfam" id="PF00239">
    <property type="entry name" value="Resolvase"/>
    <property type="match status" value="1"/>
</dbReference>
<evidence type="ECO:0000313" key="5">
    <source>
        <dbReference type="EMBL" id="SUJ02932.1"/>
    </source>
</evidence>
<dbReference type="PROSITE" id="PS51737">
    <property type="entry name" value="RECOMBINASE_DNA_BIND"/>
    <property type="match status" value="1"/>
</dbReference>
<dbReference type="InterPro" id="IPR050639">
    <property type="entry name" value="SSR_resolvase"/>
</dbReference>
<dbReference type="CDD" id="cd00338">
    <property type="entry name" value="Ser_Recombinase"/>
    <property type="match status" value="1"/>
</dbReference>
<evidence type="ECO:0000256" key="2">
    <source>
        <dbReference type="SAM" id="MobiDB-lite"/>
    </source>
</evidence>
<dbReference type="AlphaFoldDB" id="A0A380BKU4"/>
<dbReference type="InterPro" id="IPR025827">
    <property type="entry name" value="Zn_ribbon_recom_dom"/>
</dbReference>
<dbReference type="InterPro" id="IPR011109">
    <property type="entry name" value="DNA_bind_recombinase_dom"/>
</dbReference>
<accession>A0A380BKU4</accession>
<dbReference type="Pfam" id="PF13408">
    <property type="entry name" value="Zn_ribbon_recom"/>
    <property type="match status" value="1"/>
</dbReference>
<evidence type="ECO:0000259" key="4">
    <source>
        <dbReference type="PROSITE" id="PS51737"/>
    </source>
</evidence>
<organism evidence="5 6">
    <name type="scientific">Sporosarcina pasteurii</name>
    <name type="common">Bacillus pasteurii</name>
    <dbReference type="NCBI Taxonomy" id="1474"/>
    <lineage>
        <taxon>Bacteria</taxon>
        <taxon>Bacillati</taxon>
        <taxon>Bacillota</taxon>
        <taxon>Bacilli</taxon>
        <taxon>Bacillales</taxon>
        <taxon>Caryophanaceae</taxon>
        <taxon>Sporosarcina</taxon>
    </lineage>
</organism>
<dbReference type="InterPro" id="IPR006119">
    <property type="entry name" value="Resolv_N"/>
</dbReference>
<sequence length="518" mass="59642">MRLALANDSYTKTGQYENNDTHRHKSLKAAILVRVSTSREEQKSSLENQRKLFTQVCAENGWEIYEFYQEVESGTRSNRKGLDQLINDAKEQKFDLILAKELSRLARNVPLAYQLKEILTKHKIHLKTLDGAIDTLNGDLDKFGLYAWIYEQESQKTSNRIKHTYRTKAKEGQFNGSIPPLGYYVKDKKLFIKDDFTPDIVRRIFREYLEGKGFDAVARGLYNEGIPTPAQISNKSNASDKWHGSTVRGILTNPHYVGALVQCRDTRPSVTDSRQLVPSSEFVIVKETHDAIISLETFNAVQDLIISRKRIRPQQNINLFTNIAFCVDCGRGLHFKKNRKGYVCGNYNKHGSKACSEHFIKEKELEKIILEDIRGIANKLNLKDVKDSIARKVRKVSNSTKTRLVKVEKDIADLNSDKVRLTKLLAQSNITIEDYRLTIDSIDQQLNTLLSEKYELKKSNSKSEDTTPADIAQVKKMLNHFLQFNELTREMLNRLVDRIEIKEDGSPKIFYRFSNELR</sequence>
<dbReference type="GO" id="GO:0003677">
    <property type="term" value="F:DNA binding"/>
    <property type="evidence" value="ECO:0007669"/>
    <property type="project" value="InterPro"/>
</dbReference>
<dbReference type="EMBL" id="UGYZ01000002">
    <property type="protein sequence ID" value="SUJ02932.1"/>
    <property type="molecule type" value="Genomic_DNA"/>
</dbReference>
<dbReference type="SMART" id="SM00857">
    <property type="entry name" value="Resolvase"/>
    <property type="match status" value="1"/>
</dbReference>
<proteinExistence type="predicted"/>
<evidence type="ECO:0000259" key="3">
    <source>
        <dbReference type="PROSITE" id="PS51736"/>
    </source>
</evidence>
<feature type="region of interest" description="Disordered" evidence="2">
    <location>
        <begin position="1"/>
        <end position="21"/>
    </location>
</feature>
<evidence type="ECO:0000313" key="6">
    <source>
        <dbReference type="Proteomes" id="UP000254519"/>
    </source>
</evidence>
<feature type="domain" description="Resolvase/invertase-type recombinase catalytic" evidence="3">
    <location>
        <begin position="28"/>
        <end position="176"/>
    </location>
</feature>
<dbReference type="PROSITE" id="PS51736">
    <property type="entry name" value="RECOMBINASES_3"/>
    <property type="match status" value="1"/>
</dbReference>
<dbReference type="PANTHER" id="PTHR30461:SF23">
    <property type="entry name" value="DNA RECOMBINASE-RELATED"/>
    <property type="match status" value="1"/>
</dbReference>
<protein>
    <submittedName>
        <fullName evidence="5">Multiple promoter invertase</fullName>
    </submittedName>
</protein>
<dbReference type="Gene3D" id="3.40.50.1390">
    <property type="entry name" value="Resolvase, N-terminal catalytic domain"/>
    <property type="match status" value="1"/>
</dbReference>
<dbReference type="Pfam" id="PF07508">
    <property type="entry name" value="Recombinase"/>
    <property type="match status" value="1"/>
</dbReference>
<gene>
    <name evidence="5" type="ORF">NCTC4822_01332</name>
</gene>
<dbReference type="InterPro" id="IPR036162">
    <property type="entry name" value="Resolvase-like_N_sf"/>
</dbReference>
<feature type="compositionally biased region" description="Polar residues" evidence="2">
    <location>
        <begin position="8"/>
        <end position="18"/>
    </location>
</feature>
<dbReference type="Gene3D" id="3.90.1750.20">
    <property type="entry name" value="Putative Large Serine Recombinase, Chain B, Domain 2"/>
    <property type="match status" value="1"/>
</dbReference>
<evidence type="ECO:0000256" key="1">
    <source>
        <dbReference type="SAM" id="Coils"/>
    </source>
</evidence>
<dbReference type="GO" id="GO:0000150">
    <property type="term" value="F:DNA strand exchange activity"/>
    <property type="evidence" value="ECO:0007669"/>
    <property type="project" value="InterPro"/>
</dbReference>
<feature type="coiled-coil region" evidence="1">
    <location>
        <begin position="404"/>
        <end position="452"/>
    </location>
</feature>
<dbReference type="OrthoDB" id="9811097at2"/>
<feature type="domain" description="Recombinase" evidence="4">
    <location>
        <begin position="180"/>
        <end position="311"/>
    </location>
</feature>
<reference evidence="5 6" key="1">
    <citation type="submission" date="2018-06" db="EMBL/GenBank/DDBJ databases">
        <authorList>
            <consortium name="Pathogen Informatics"/>
            <person name="Doyle S."/>
        </authorList>
    </citation>
    <scope>NUCLEOTIDE SEQUENCE [LARGE SCALE GENOMIC DNA]</scope>
    <source>
        <strain evidence="6">ATCC 11859 / DSM 33 / NCIB 8841 / NCTC 4822</strain>
    </source>
</reference>
<keyword evidence="6" id="KW-1185">Reference proteome</keyword>
<dbReference type="RefSeq" id="WP_115360708.1">
    <property type="nucleotide sequence ID" value="NZ_CP038012.1"/>
</dbReference>